<dbReference type="OrthoDB" id="3563866at2759"/>
<comment type="caution">
    <text evidence="2">The sequence shown here is derived from an EMBL/GenBank/DDBJ whole genome shotgun (WGS) entry which is preliminary data.</text>
</comment>
<reference evidence="2 3" key="1">
    <citation type="submission" date="2016-11" db="EMBL/GenBank/DDBJ databases">
        <title>Draft Genome Assembly of Colletotrichum chlorophyti a pathogen of herbaceous plants.</title>
        <authorList>
            <person name="Gan P."/>
            <person name="Narusaka M."/>
            <person name="Tsushima A."/>
            <person name="Narusaka Y."/>
            <person name="Takano Y."/>
            <person name="Shirasu K."/>
        </authorList>
    </citation>
    <scope>NUCLEOTIDE SEQUENCE [LARGE SCALE GENOMIC DNA]</scope>
    <source>
        <strain evidence="2 3">NTL11</strain>
    </source>
</reference>
<proteinExistence type="predicted"/>
<sequence>MAPITFTEEQLHSLRAIPSVDYIMASHANTANQTPATASTDASSQADYFASSQSSTTNSSRTSVDIHDCGVLVETPGGSVTTSSNGHQTKNPLPPLSRDFPKPTKEIDVAEALNRKPGRWTVQGALAVERAVPVVDEDKAKAQRRKALEEAKRELFAASEALKTVPMPAPKNNI</sequence>
<keyword evidence="3" id="KW-1185">Reference proteome</keyword>
<gene>
    <name evidence="2" type="ORF">CCHL11_03380</name>
</gene>
<evidence type="ECO:0000313" key="3">
    <source>
        <dbReference type="Proteomes" id="UP000186583"/>
    </source>
</evidence>
<protein>
    <submittedName>
        <fullName evidence="2">Uncharacterized protein</fullName>
    </submittedName>
</protein>
<dbReference type="AlphaFoldDB" id="A0A1Q8S030"/>
<evidence type="ECO:0000313" key="2">
    <source>
        <dbReference type="EMBL" id="OLN93944.1"/>
    </source>
</evidence>
<dbReference type="Proteomes" id="UP000186583">
    <property type="component" value="Unassembled WGS sequence"/>
</dbReference>
<accession>A0A1Q8S030</accession>
<dbReference type="EMBL" id="MPGH01000048">
    <property type="protein sequence ID" value="OLN93944.1"/>
    <property type="molecule type" value="Genomic_DNA"/>
</dbReference>
<feature type="region of interest" description="Disordered" evidence="1">
    <location>
        <begin position="73"/>
        <end position="102"/>
    </location>
</feature>
<name>A0A1Q8S030_9PEZI</name>
<evidence type="ECO:0000256" key="1">
    <source>
        <dbReference type="SAM" id="MobiDB-lite"/>
    </source>
</evidence>
<organism evidence="2 3">
    <name type="scientific">Colletotrichum chlorophyti</name>
    <dbReference type="NCBI Taxonomy" id="708187"/>
    <lineage>
        <taxon>Eukaryota</taxon>
        <taxon>Fungi</taxon>
        <taxon>Dikarya</taxon>
        <taxon>Ascomycota</taxon>
        <taxon>Pezizomycotina</taxon>
        <taxon>Sordariomycetes</taxon>
        <taxon>Hypocreomycetidae</taxon>
        <taxon>Glomerellales</taxon>
        <taxon>Glomerellaceae</taxon>
        <taxon>Colletotrichum</taxon>
    </lineage>
</organism>
<feature type="compositionally biased region" description="Polar residues" evidence="1">
    <location>
        <begin position="78"/>
        <end position="91"/>
    </location>
</feature>